<dbReference type="InterPro" id="IPR013083">
    <property type="entry name" value="Znf_RING/FYVE/PHD"/>
</dbReference>
<feature type="domain" description="RING-type" evidence="3">
    <location>
        <begin position="212"/>
        <end position="253"/>
    </location>
</feature>
<name>U5DEN5_AMBTC</name>
<keyword evidence="1" id="KW-0479">Metal-binding</keyword>
<dbReference type="Proteomes" id="UP000017836">
    <property type="component" value="Unassembled WGS sequence"/>
</dbReference>
<dbReference type="Gene3D" id="3.30.40.10">
    <property type="entry name" value="Zinc/RING finger domain, C3HC4 (zinc finger)"/>
    <property type="match status" value="1"/>
</dbReference>
<keyword evidence="1" id="KW-0863">Zinc-finger</keyword>
<dbReference type="HOGENOM" id="CLU_059266_1_0_1"/>
<feature type="region of interest" description="Disordered" evidence="2">
    <location>
        <begin position="1"/>
        <end position="26"/>
    </location>
</feature>
<dbReference type="SUPFAM" id="SSF57850">
    <property type="entry name" value="RING/U-box"/>
    <property type="match status" value="1"/>
</dbReference>
<evidence type="ECO:0000256" key="1">
    <source>
        <dbReference type="PROSITE-ProRule" id="PRU00175"/>
    </source>
</evidence>
<dbReference type="AlphaFoldDB" id="U5DEN5"/>
<dbReference type="OMA" id="CICAKEV"/>
<feature type="region of interest" description="Disordered" evidence="2">
    <location>
        <begin position="61"/>
        <end position="126"/>
    </location>
</feature>
<dbReference type="SMART" id="SM00184">
    <property type="entry name" value="RING"/>
    <property type="match status" value="1"/>
</dbReference>
<dbReference type="FunFam" id="3.30.40.10:FF:000417">
    <property type="entry name" value="E3 ubiquitin ligase BIG BROTHER-related"/>
    <property type="match status" value="1"/>
</dbReference>
<dbReference type="PROSITE" id="PS50089">
    <property type="entry name" value="ZF_RING_2"/>
    <property type="match status" value="1"/>
</dbReference>
<dbReference type="PANTHER" id="PTHR47530">
    <property type="entry name" value="E3 UBIQUITIN LIGASE BIG BROTHER-RELATED"/>
    <property type="match status" value="1"/>
</dbReference>
<proteinExistence type="predicted"/>
<protein>
    <recommendedName>
        <fullName evidence="3">RING-type domain-containing protein</fullName>
    </recommendedName>
</protein>
<feature type="compositionally biased region" description="Acidic residues" evidence="2">
    <location>
        <begin position="80"/>
        <end position="101"/>
    </location>
</feature>
<dbReference type="Gramene" id="ERN20675">
    <property type="protein sequence ID" value="ERN20675"/>
    <property type="gene ID" value="AMTR_s00070p00189230"/>
</dbReference>
<evidence type="ECO:0000313" key="5">
    <source>
        <dbReference type="Proteomes" id="UP000017836"/>
    </source>
</evidence>
<feature type="compositionally biased region" description="Basic and acidic residues" evidence="2">
    <location>
        <begin position="102"/>
        <end position="126"/>
    </location>
</feature>
<dbReference type="InterPro" id="IPR001841">
    <property type="entry name" value="Znf_RING"/>
</dbReference>
<dbReference type="Pfam" id="PF13639">
    <property type="entry name" value="zf-RING_2"/>
    <property type="match status" value="1"/>
</dbReference>
<keyword evidence="5" id="KW-1185">Reference proteome</keyword>
<dbReference type="eggNOG" id="KOG0800">
    <property type="taxonomic scope" value="Eukaryota"/>
</dbReference>
<evidence type="ECO:0000256" key="2">
    <source>
        <dbReference type="SAM" id="MobiDB-lite"/>
    </source>
</evidence>
<sequence>MGSNNDGKELNNNGAGEVNSDADFGSPINARVPFTNLSQVESDRAIAKTLQQQERAYMMFKRDRELAEDSLSTSTSYGDGDYEEEEEDSDAEDDDYDDEFDVESHISARREQIDGETNERDIERDEAHDMADRMSALAGINDWEIENLEELSTNYEDTSEDVDPDELSYEELIALGEVVGTQSKGLSSNIISSLPSIVFRPASANDGNLDQCAICQVDYEEGEALVNLPCKHAYHLECINNWFQINKVCPVCNKEVSTLNK</sequence>
<dbReference type="EMBL" id="KI392058">
    <property type="protein sequence ID" value="ERN20675.1"/>
    <property type="molecule type" value="Genomic_DNA"/>
</dbReference>
<reference evidence="5" key="1">
    <citation type="journal article" date="2013" name="Science">
        <title>The Amborella genome and the evolution of flowering plants.</title>
        <authorList>
            <consortium name="Amborella Genome Project"/>
        </authorList>
    </citation>
    <scope>NUCLEOTIDE SEQUENCE [LARGE SCALE GENOMIC DNA]</scope>
</reference>
<evidence type="ECO:0000313" key="4">
    <source>
        <dbReference type="EMBL" id="ERN20675.1"/>
    </source>
</evidence>
<gene>
    <name evidence="4" type="ORF">AMTR_s00070p00189230</name>
</gene>
<feature type="compositionally biased region" description="Polar residues" evidence="2">
    <location>
        <begin position="1"/>
        <end position="14"/>
    </location>
</feature>
<accession>U5DEN5</accession>
<evidence type="ECO:0000259" key="3">
    <source>
        <dbReference type="PROSITE" id="PS50089"/>
    </source>
</evidence>
<organism evidence="4 5">
    <name type="scientific">Amborella trichopoda</name>
    <dbReference type="NCBI Taxonomy" id="13333"/>
    <lineage>
        <taxon>Eukaryota</taxon>
        <taxon>Viridiplantae</taxon>
        <taxon>Streptophyta</taxon>
        <taxon>Embryophyta</taxon>
        <taxon>Tracheophyta</taxon>
        <taxon>Spermatophyta</taxon>
        <taxon>Magnoliopsida</taxon>
        <taxon>Amborellales</taxon>
        <taxon>Amborellaceae</taxon>
        <taxon>Amborella</taxon>
    </lineage>
</organism>
<dbReference type="GO" id="GO:0008270">
    <property type="term" value="F:zinc ion binding"/>
    <property type="evidence" value="ECO:0007669"/>
    <property type="project" value="UniProtKB-KW"/>
</dbReference>
<dbReference type="InterPro" id="IPR043312">
    <property type="entry name" value="AtBBR-like"/>
</dbReference>
<keyword evidence="1" id="KW-0862">Zinc</keyword>
<dbReference type="PANTHER" id="PTHR47530:SF4">
    <property type="entry name" value="E3 UBIQUITIN LIGASE BIG BROTHER-RELATED"/>
    <property type="match status" value="1"/>
</dbReference>